<dbReference type="AlphaFoldDB" id="A0A0D2PD49"/>
<gene>
    <name evidence="1" type="ORF">HYPSUDRAFT_90229</name>
</gene>
<keyword evidence="2" id="KW-1185">Reference proteome</keyword>
<evidence type="ECO:0008006" key="3">
    <source>
        <dbReference type="Google" id="ProtNLM"/>
    </source>
</evidence>
<evidence type="ECO:0000313" key="2">
    <source>
        <dbReference type="Proteomes" id="UP000054270"/>
    </source>
</evidence>
<organism evidence="1 2">
    <name type="scientific">Hypholoma sublateritium (strain FD-334 SS-4)</name>
    <dbReference type="NCBI Taxonomy" id="945553"/>
    <lineage>
        <taxon>Eukaryota</taxon>
        <taxon>Fungi</taxon>
        <taxon>Dikarya</taxon>
        <taxon>Basidiomycota</taxon>
        <taxon>Agaricomycotina</taxon>
        <taxon>Agaricomycetes</taxon>
        <taxon>Agaricomycetidae</taxon>
        <taxon>Agaricales</taxon>
        <taxon>Agaricineae</taxon>
        <taxon>Strophariaceae</taxon>
        <taxon>Hypholoma</taxon>
    </lineage>
</organism>
<name>A0A0D2PD49_HYPSF</name>
<reference evidence="2" key="1">
    <citation type="submission" date="2014-04" db="EMBL/GenBank/DDBJ databases">
        <title>Evolutionary Origins and Diversification of the Mycorrhizal Mutualists.</title>
        <authorList>
            <consortium name="DOE Joint Genome Institute"/>
            <consortium name="Mycorrhizal Genomics Consortium"/>
            <person name="Kohler A."/>
            <person name="Kuo A."/>
            <person name="Nagy L.G."/>
            <person name="Floudas D."/>
            <person name="Copeland A."/>
            <person name="Barry K.W."/>
            <person name="Cichocki N."/>
            <person name="Veneault-Fourrey C."/>
            <person name="LaButti K."/>
            <person name="Lindquist E.A."/>
            <person name="Lipzen A."/>
            <person name="Lundell T."/>
            <person name="Morin E."/>
            <person name="Murat C."/>
            <person name="Riley R."/>
            <person name="Ohm R."/>
            <person name="Sun H."/>
            <person name="Tunlid A."/>
            <person name="Henrissat B."/>
            <person name="Grigoriev I.V."/>
            <person name="Hibbett D.S."/>
            <person name="Martin F."/>
        </authorList>
    </citation>
    <scope>NUCLEOTIDE SEQUENCE [LARGE SCALE GENOMIC DNA]</scope>
    <source>
        <strain evidence="2">FD-334 SS-4</strain>
    </source>
</reference>
<evidence type="ECO:0000313" key="1">
    <source>
        <dbReference type="EMBL" id="KJA18150.1"/>
    </source>
</evidence>
<protein>
    <recommendedName>
        <fullName evidence="3">MIT domain-containing protein</fullName>
    </recommendedName>
</protein>
<dbReference type="STRING" id="945553.A0A0D2PD49"/>
<dbReference type="EMBL" id="KN817593">
    <property type="protein sequence ID" value="KJA18150.1"/>
    <property type="molecule type" value="Genomic_DNA"/>
</dbReference>
<sequence length="99" mass="10742">MGPAIENVLVVALGQARRAVELDTSGKDMTGAINAYARSLKLLNAAIASSIENSREERDVGDREKFEEVERLVAVRDSYRNRIEILCKACQVAPPAAAV</sequence>
<proteinExistence type="predicted"/>
<dbReference type="OrthoDB" id="2245455at2759"/>
<dbReference type="Proteomes" id="UP000054270">
    <property type="component" value="Unassembled WGS sequence"/>
</dbReference>
<accession>A0A0D2PD49</accession>